<protein>
    <submittedName>
        <fullName evidence="2">Uncharacterized protein</fullName>
    </submittedName>
</protein>
<evidence type="ECO:0000313" key="2">
    <source>
        <dbReference type="EMBL" id="SDP03541.1"/>
    </source>
</evidence>
<dbReference type="OrthoDB" id="3819414at2"/>
<accession>A0A1H0PEV7</accession>
<feature type="region of interest" description="Disordered" evidence="1">
    <location>
        <begin position="157"/>
        <end position="181"/>
    </location>
</feature>
<dbReference type="EMBL" id="LT629711">
    <property type="protein sequence ID" value="SDP03541.1"/>
    <property type="molecule type" value="Genomic_DNA"/>
</dbReference>
<gene>
    <name evidence="2" type="ORF">SAMN04489867_1241</name>
</gene>
<name>A0A1H0PEV7_9MICO</name>
<evidence type="ECO:0000313" key="3">
    <source>
        <dbReference type="Proteomes" id="UP000199077"/>
    </source>
</evidence>
<keyword evidence="3" id="KW-1185">Reference proteome</keyword>
<reference evidence="3" key="1">
    <citation type="submission" date="2016-10" db="EMBL/GenBank/DDBJ databases">
        <authorList>
            <person name="Varghese N."/>
            <person name="Submissions S."/>
        </authorList>
    </citation>
    <scope>NUCLEOTIDE SEQUENCE [LARGE SCALE GENOMIC DNA]</scope>
    <source>
        <strain evidence="3">DSM 22329</strain>
    </source>
</reference>
<proteinExistence type="predicted"/>
<dbReference type="STRING" id="443156.SAMN04489867_1241"/>
<sequence length="181" mass="20150">MVEQPRRVHFFHGMLLSADDLEVEQQYHQQMRHLHNRLHGFGVVSGLEVTVGRGTVRVEPGLAIDPCGREIVVTQPLTLRLERRRHRDPAEPWLRDLVITWQELPEAPVVVSSPHSHDTTEHTRWVEQPALSLTAAGEEAPESLLLARLSRTTRGSVRVDATARRSYGPPDTGSAPGATGS</sequence>
<organism evidence="2 3">
    <name type="scientific">Pedococcus dokdonensis</name>
    <dbReference type="NCBI Taxonomy" id="443156"/>
    <lineage>
        <taxon>Bacteria</taxon>
        <taxon>Bacillati</taxon>
        <taxon>Actinomycetota</taxon>
        <taxon>Actinomycetes</taxon>
        <taxon>Micrococcales</taxon>
        <taxon>Intrasporangiaceae</taxon>
        <taxon>Pedococcus</taxon>
    </lineage>
</organism>
<evidence type="ECO:0000256" key="1">
    <source>
        <dbReference type="SAM" id="MobiDB-lite"/>
    </source>
</evidence>
<dbReference type="AlphaFoldDB" id="A0A1H0PEV7"/>
<dbReference type="Proteomes" id="UP000199077">
    <property type="component" value="Chromosome I"/>
</dbReference>
<dbReference type="RefSeq" id="WP_091782928.1">
    <property type="nucleotide sequence ID" value="NZ_LT629711.1"/>
</dbReference>